<evidence type="ECO:0000313" key="2">
    <source>
        <dbReference type="EMBL" id="MCD2424946.1"/>
    </source>
</evidence>
<dbReference type="Pfam" id="PF14123">
    <property type="entry name" value="DUF4290"/>
    <property type="match status" value="1"/>
</dbReference>
<name>A0ABS8PV54_9BACT</name>
<reference evidence="2 3" key="1">
    <citation type="submission" date="2021-11" db="EMBL/GenBank/DDBJ databases">
        <title>Genomic of Niabella pedocola.</title>
        <authorList>
            <person name="Wu T."/>
        </authorList>
    </citation>
    <scope>NUCLEOTIDE SEQUENCE [LARGE SCALE GENOMIC DNA]</scope>
    <source>
        <strain evidence="2 3">JCM 31011</strain>
    </source>
</reference>
<protein>
    <submittedName>
        <fullName evidence="2">DUF4290 domain-containing protein</fullName>
    </submittedName>
</protein>
<dbReference type="EMBL" id="JAJNEC010000005">
    <property type="protein sequence ID" value="MCD2424946.1"/>
    <property type="molecule type" value="Genomic_DNA"/>
</dbReference>
<evidence type="ECO:0000256" key="1">
    <source>
        <dbReference type="SAM" id="MobiDB-lite"/>
    </source>
</evidence>
<accession>A0ABS8PV54</accession>
<comment type="caution">
    <text evidence="2">The sequence shown here is derived from an EMBL/GenBank/DDBJ whole genome shotgun (WGS) entry which is preliminary data.</text>
</comment>
<feature type="region of interest" description="Disordered" evidence="1">
    <location>
        <begin position="174"/>
        <end position="233"/>
    </location>
</feature>
<feature type="compositionally biased region" description="Low complexity" evidence="1">
    <location>
        <begin position="210"/>
        <end position="222"/>
    </location>
</feature>
<evidence type="ECO:0000313" key="3">
    <source>
        <dbReference type="Proteomes" id="UP001199816"/>
    </source>
</evidence>
<keyword evidence="3" id="KW-1185">Reference proteome</keyword>
<sequence>MEYNTTRNHLTIREYGRNVQKMVEYILTIEDPEKRKRNAYAVIELMGILNPSLKNVEDYKHKLWDHLFQISDFKLDVDAPYPKPTKEELSAKPDPIPYPTRSSKLAHLGSNLEALIEKGLEETDPDKKQGFANSIAYYMKLAYSNWHKEIVHDDAIQSELSDITNGQLAFTNTPSVKAFRPDNNNGRDNKNNFNKRNKFQPRNGNGGNNNGNNNRRNNNNNNNGGGFKKKRFL</sequence>
<proteinExistence type="predicted"/>
<organism evidence="2 3">
    <name type="scientific">Niabella pedocola</name>
    <dbReference type="NCBI Taxonomy" id="1752077"/>
    <lineage>
        <taxon>Bacteria</taxon>
        <taxon>Pseudomonadati</taxon>
        <taxon>Bacteroidota</taxon>
        <taxon>Chitinophagia</taxon>
        <taxon>Chitinophagales</taxon>
        <taxon>Chitinophagaceae</taxon>
        <taxon>Niabella</taxon>
    </lineage>
</organism>
<dbReference type="InterPro" id="IPR025632">
    <property type="entry name" value="DUF4290"/>
</dbReference>
<gene>
    <name evidence="2" type="ORF">LQ567_19335</name>
</gene>
<dbReference type="RefSeq" id="WP_231007295.1">
    <property type="nucleotide sequence ID" value="NZ_JAJNEC010000005.1"/>
</dbReference>
<dbReference type="Proteomes" id="UP001199816">
    <property type="component" value="Unassembled WGS sequence"/>
</dbReference>